<dbReference type="InterPro" id="IPR036259">
    <property type="entry name" value="MFS_trans_sf"/>
</dbReference>
<keyword evidence="4" id="KW-0812">Transmembrane</keyword>
<gene>
    <name evidence="7" type="ORF">GII30_01495</name>
</gene>
<keyword evidence="3" id="KW-1003">Cell membrane</keyword>
<dbReference type="GO" id="GO:0005886">
    <property type="term" value="C:plasma membrane"/>
    <property type="evidence" value="ECO:0007669"/>
    <property type="project" value="UniProtKB-SubCell"/>
</dbReference>
<organism evidence="7">
    <name type="scientific">Gordonia amarae</name>
    <dbReference type="NCBI Taxonomy" id="36821"/>
    <lineage>
        <taxon>Bacteria</taxon>
        <taxon>Bacillati</taxon>
        <taxon>Actinomycetota</taxon>
        <taxon>Actinomycetes</taxon>
        <taxon>Mycobacteriales</taxon>
        <taxon>Gordoniaceae</taxon>
        <taxon>Gordonia</taxon>
    </lineage>
</organism>
<evidence type="ECO:0000256" key="2">
    <source>
        <dbReference type="ARBA" id="ARBA00022448"/>
    </source>
</evidence>
<dbReference type="PANTHER" id="PTHR43266">
    <property type="entry name" value="MACROLIDE-EFFLUX PROTEIN"/>
    <property type="match status" value="1"/>
</dbReference>
<keyword evidence="2" id="KW-0813">Transport</keyword>
<proteinExistence type="predicted"/>
<dbReference type="Pfam" id="PF07690">
    <property type="entry name" value="MFS_1"/>
    <property type="match status" value="1"/>
</dbReference>
<evidence type="ECO:0000256" key="6">
    <source>
        <dbReference type="ARBA" id="ARBA00023136"/>
    </source>
</evidence>
<evidence type="ECO:0000256" key="3">
    <source>
        <dbReference type="ARBA" id="ARBA00022475"/>
    </source>
</evidence>
<evidence type="ECO:0000256" key="1">
    <source>
        <dbReference type="ARBA" id="ARBA00004651"/>
    </source>
</evidence>
<protein>
    <submittedName>
        <fullName evidence="7">MFS transporter</fullName>
    </submittedName>
</protein>
<accession>A0A857KT31</accession>
<sequence length="418" mass="42435">MAPLLHNRVFRRLYAAQLASLLGSGLLTVALALLAARLAGDDAGVVLGAALTIKMLAYVGMAPVMRAACERLPRATVLVGADAVRLAMVAALPLVTQVWQVYVLVFALQTAAATFTPTFTAAIPAIVGRREEYTRAVAASRVAYDLEALVSPMLAAALLFAVPTSGLFLIAATGFAASAALVGSVRAALRASVPPAAPTLPLHRRATAGLRIMVSHRVFRGLIAANLCCAAATAPVMVYSVVYVHTGLGMGATALAVLLAAGGIGSLCTALLLPTISRIAQPRAIATAGALTGCAALLLTVVAQLAGLTYPALLALWFVTGIATSLMNTSAPRLIADHTAPGTADDVFTAQFSASHAAYLIAYPIAGATATQGAAGPAILLGVALIGLTGAALAWRPAAGIRSATRRLPTRARVATPT</sequence>
<reference evidence="7" key="1">
    <citation type="journal article" date="2021" name="Nat. Microbiol.">
        <title>Cocultivation of an ultrasmall environmental parasitic bacterium with lytic ability against bacteria associated with wastewater foams.</title>
        <authorList>
            <person name="Batinovic S."/>
            <person name="Rose J.J.A."/>
            <person name="Ratcliffe J."/>
            <person name="Seviour R.J."/>
            <person name="Petrovski S."/>
        </authorList>
    </citation>
    <scope>NUCLEOTIDE SEQUENCE</scope>
    <source>
        <strain evidence="7">CON44</strain>
    </source>
</reference>
<dbReference type="AlphaFoldDB" id="A0A857KT31"/>
<keyword evidence="5" id="KW-1133">Transmembrane helix</keyword>
<name>A0A857KT31_9ACTN</name>
<dbReference type="RefSeq" id="WP_005189009.1">
    <property type="nucleotide sequence ID" value="NZ_CP045804.1"/>
</dbReference>
<dbReference type="InterPro" id="IPR011701">
    <property type="entry name" value="MFS"/>
</dbReference>
<dbReference type="EMBL" id="CP045810">
    <property type="protein sequence ID" value="QHN38037.1"/>
    <property type="molecule type" value="Genomic_DNA"/>
</dbReference>
<dbReference type="GO" id="GO:0022857">
    <property type="term" value="F:transmembrane transporter activity"/>
    <property type="evidence" value="ECO:0007669"/>
    <property type="project" value="InterPro"/>
</dbReference>
<evidence type="ECO:0000313" key="7">
    <source>
        <dbReference type="EMBL" id="QHN38037.1"/>
    </source>
</evidence>
<keyword evidence="6" id="KW-0472">Membrane</keyword>
<evidence type="ECO:0000256" key="4">
    <source>
        <dbReference type="ARBA" id="ARBA00022692"/>
    </source>
</evidence>
<evidence type="ECO:0000256" key="5">
    <source>
        <dbReference type="ARBA" id="ARBA00022989"/>
    </source>
</evidence>
<comment type="subcellular location">
    <subcellularLocation>
        <location evidence="1">Cell membrane</location>
        <topology evidence="1">Multi-pass membrane protein</topology>
    </subcellularLocation>
</comment>
<dbReference type="PANTHER" id="PTHR43266:SF2">
    <property type="entry name" value="MAJOR FACILITATOR SUPERFAMILY (MFS) PROFILE DOMAIN-CONTAINING PROTEIN"/>
    <property type="match status" value="1"/>
</dbReference>
<dbReference type="Gene3D" id="1.20.1250.20">
    <property type="entry name" value="MFS general substrate transporter like domains"/>
    <property type="match status" value="1"/>
</dbReference>
<dbReference type="SUPFAM" id="SSF103473">
    <property type="entry name" value="MFS general substrate transporter"/>
    <property type="match status" value="1"/>
</dbReference>